<proteinExistence type="predicted"/>
<gene>
    <name evidence="1" type="ORF">TCAL_16483</name>
</gene>
<accession>A0A553NUD7</accession>
<keyword evidence="2" id="KW-1185">Reference proteome</keyword>
<protein>
    <submittedName>
        <fullName evidence="1">Uncharacterized protein</fullName>
    </submittedName>
</protein>
<name>A0A553NUD7_TIGCA</name>
<dbReference type="EMBL" id="VCGU01000010">
    <property type="protein sequence ID" value="TRY69039.1"/>
    <property type="molecule type" value="Genomic_DNA"/>
</dbReference>
<sequence length="67" mass="7941">MLLKVAEDARKWASNEIVKLHERHRQQVLEANERLYQVQRELTDVLKGIPAKKVECRSMSQNLRNNK</sequence>
<reference evidence="1 2" key="1">
    <citation type="journal article" date="2018" name="Nat. Ecol. Evol.">
        <title>Genomic signatures of mitonuclear coevolution across populations of Tigriopus californicus.</title>
        <authorList>
            <person name="Barreto F.S."/>
            <person name="Watson E.T."/>
            <person name="Lima T.G."/>
            <person name="Willett C.S."/>
            <person name="Edmands S."/>
            <person name="Li W."/>
            <person name="Burton R.S."/>
        </authorList>
    </citation>
    <scope>NUCLEOTIDE SEQUENCE [LARGE SCALE GENOMIC DNA]</scope>
    <source>
        <strain evidence="1 2">San Diego</strain>
    </source>
</reference>
<evidence type="ECO:0000313" key="2">
    <source>
        <dbReference type="Proteomes" id="UP000318571"/>
    </source>
</evidence>
<organism evidence="1 2">
    <name type="scientific">Tigriopus californicus</name>
    <name type="common">Marine copepod</name>
    <dbReference type="NCBI Taxonomy" id="6832"/>
    <lineage>
        <taxon>Eukaryota</taxon>
        <taxon>Metazoa</taxon>
        <taxon>Ecdysozoa</taxon>
        <taxon>Arthropoda</taxon>
        <taxon>Crustacea</taxon>
        <taxon>Multicrustacea</taxon>
        <taxon>Hexanauplia</taxon>
        <taxon>Copepoda</taxon>
        <taxon>Harpacticoida</taxon>
        <taxon>Harpacticidae</taxon>
        <taxon>Tigriopus</taxon>
    </lineage>
</organism>
<dbReference type="Proteomes" id="UP000318571">
    <property type="component" value="Chromosome 1"/>
</dbReference>
<evidence type="ECO:0000313" key="1">
    <source>
        <dbReference type="EMBL" id="TRY69039.1"/>
    </source>
</evidence>
<dbReference type="AlphaFoldDB" id="A0A553NUD7"/>
<comment type="caution">
    <text evidence="1">The sequence shown here is derived from an EMBL/GenBank/DDBJ whole genome shotgun (WGS) entry which is preliminary data.</text>
</comment>